<dbReference type="Gene3D" id="2.40.50.140">
    <property type="entry name" value="Nucleic acid-binding proteins"/>
    <property type="match status" value="1"/>
</dbReference>
<dbReference type="SUPFAM" id="SSF57863">
    <property type="entry name" value="ArfGap/RecO-like zinc finger"/>
    <property type="match status" value="1"/>
</dbReference>
<gene>
    <name evidence="8 10" type="primary">recO</name>
    <name evidence="10" type="ORF">HII17_00185</name>
</gene>
<evidence type="ECO:0000313" key="11">
    <source>
        <dbReference type="Proteomes" id="UP000568664"/>
    </source>
</evidence>
<dbReference type="PANTHER" id="PTHR33991:SF1">
    <property type="entry name" value="DNA REPAIR PROTEIN RECO"/>
    <property type="match status" value="1"/>
</dbReference>
<proteinExistence type="inferred from homology"/>
<dbReference type="NCBIfam" id="TIGR00613">
    <property type="entry name" value="reco"/>
    <property type="match status" value="1"/>
</dbReference>
<feature type="domain" description="DNA replication/recombination mediator RecO N-terminal" evidence="9">
    <location>
        <begin position="8"/>
        <end position="76"/>
    </location>
</feature>
<dbReference type="Pfam" id="PF11967">
    <property type="entry name" value="RecO_N"/>
    <property type="match status" value="1"/>
</dbReference>
<evidence type="ECO:0000256" key="8">
    <source>
        <dbReference type="HAMAP-Rule" id="MF_00201"/>
    </source>
</evidence>
<dbReference type="Pfam" id="PF02565">
    <property type="entry name" value="RecO_C"/>
    <property type="match status" value="1"/>
</dbReference>
<comment type="caution">
    <text evidence="10">The sequence shown here is derived from an EMBL/GenBank/DDBJ whole genome shotgun (WGS) entry which is preliminary data.</text>
</comment>
<keyword evidence="6 8" id="KW-0234">DNA repair</keyword>
<evidence type="ECO:0000256" key="3">
    <source>
        <dbReference type="ARBA" id="ARBA00021310"/>
    </source>
</evidence>
<dbReference type="HAMAP" id="MF_00201">
    <property type="entry name" value="RecO"/>
    <property type="match status" value="1"/>
</dbReference>
<dbReference type="InterPro" id="IPR012340">
    <property type="entry name" value="NA-bd_OB-fold"/>
</dbReference>
<keyword evidence="5 8" id="KW-0233">DNA recombination</keyword>
<dbReference type="EMBL" id="JABBXH010000001">
    <property type="protein sequence ID" value="NMP29962.1"/>
    <property type="molecule type" value="Genomic_DNA"/>
</dbReference>
<dbReference type="InterPro" id="IPR042242">
    <property type="entry name" value="RecO_C"/>
</dbReference>
<dbReference type="InterPro" id="IPR022572">
    <property type="entry name" value="DNA_rep/recomb_RecO_N"/>
</dbReference>
<evidence type="ECO:0000256" key="2">
    <source>
        <dbReference type="ARBA" id="ARBA00007452"/>
    </source>
</evidence>
<dbReference type="Gene3D" id="1.20.1440.120">
    <property type="entry name" value="Recombination protein O, C-terminal domain"/>
    <property type="match status" value="1"/>
</dbReference>
<reference evidence="10 11" key="1">
    <citation type="submission" date="2020-04" db="EMBL/GenBank/DDBJ databases">
        <title>Thalassotalea sp. M1531, isolated from the surface of marine red alga.</title>
        <authorList>
            <person name="Pang L."/>
            <person name="Lu D.-C."/>
        </authorList>
    </citation>
    <scope>NUCLEOTIDE SEQUENCE [LARGE SCALE GENOMIC DNA]</scope>
    <source>
        <strain evidence="10 11">M1531</strain>
    </source>
</reference>
<evidence type="ECO:0000256" key="1">
    <source>
        <dbReference type="ARBA" id="ARBA00003065"/>
    </source>
</evidence>
<dbReference type="GO" id="GO:0006302">
    <property type="term" value="P:double-strand break repair"/>
    <property type="evidence" value="ECO:0007669"/>
    <property type="project" value="TreeGrafter"/>
</dbReference>
<evidence type="ECO:0000256" key="4">
    <source>
        <dbReference type="ARBA" id="ARBA00022763"/>
    </source>
</evidence>
<organism evidence="10 11">
    <name type="scientific">Thalassotalea algicola</name>
    <dbReference type="NCBI Taxonomy" id="2716224"/>
    <lineage>
        <taxon>Bacteria</taxon>
        <taxon>Pseudomonadati</taxon>
        <taxon>Pseudomonadota</taxon>
        <taxon>Gammaproteobacteria</taxon>
        <taxon>Alteromonadales</taxon>
        <taxon>Colwelliaceae</taxon>
        <taxon>Thalassotalea</taxon>
    </lineage>
</organism>
<dbReference type="PANTHER" id="PTHR33991">
    <property type="entry name" value="DNA REPAIR PROTEIN RECO"/>
    <property type="match status" value="1"/>
</dbReference>
<protein>
    <recommendedName>
        <fullName evidence="3 8">DNA repair protein RecO</fullName>
    </recommendedName>
    <alternativeName>
        <fullName evidence="7 8">Recombination protein O</fullName>
    </alternativeName>
</protein>
<dbReference type="AlphaFoldDB" id="A0A7Y0L8X1"/>
<sequence length="229" mass="25752">MIDIASPQSAFLLHSRPYQEHKLLVELLTEQEGKVAAVVYAGKTAKSNKKPLLQPFFPLKVQLKGKSQLKSLQSVEADGRSIPLVGSDLYCGFYLNELLVKLLPELIPCPELFKLYHQAIQQFNLAGSNEPALRHFELSLLSELGIGLNFEQALACQSDYVSFSFDEGFSESLKGKNAYLKSDVLLLANHQFNDQNALRTAKLLMRELINQLLGNKTLNSRKLFKKEKK</sequence>
<dbReference type="GO" id="GO:0043590">
    <property type="term" value="C:bacterial nucleoid"/>
    <property type="evidence" value="ECO:0007669"/>
    <property type="project" value="TreeGrafter"/>
</dbReference>
<dbReference type="InterPro" id="IPR003717">
    <property type="entry name" value="RecO"/>
</dbReference>
<comment type="similarity">
    <text evidence="2 8">Belongs to the RecO family.</text>
</comment>
<evidence type="ECO:0000256" key="5">
    <source>
        <dbReference type="ARBA" id="ARBA00023172"/>
    </source>
</evidence>
<evidence type="ECO:0000256" key="7">
    <source>
        <dbReference type="ARBA" id="ARBA00033409"/>
    </source>
</evidence>
<dbReference type="RefSeq" id="WP_169073317.1">
    <property type="nucleotide sequence ID" value="NZ_JABBXH010000001.1"/>
</dbReference>
<dbReference type="InterPro" id="IPR037278">
    <property type="entry name" value="ARFGAP/RecO"/>
</dbReference>
<dbReference type="Proteomes" id="UP000568664">
    <property type="component" value="Unassembled WGS sequence"/>
</dbReference>
<keyword evidence="11" id="KW-1185">Reference proteome</keyword>
<comment type="function">
    <text evidence="1 8">Involved in DNA repair and RecF pathway recombination.</text>
</comment>
<accession>A0A7Y0L8X1</accession>
<dbReference type="SUPFAM" id="SSF50249">
    <property type="entry name" value="Nucleic acid-binding proteins"/>
    <property type="match status" value="1"/>
</dbReference>
<evidence type="ECO:0000256" key="6">
    <source>
        <dbReference type="ARBA" id="ARBA00023204"/>
    </source>
</evidence>
<keyword evidence="4 8" id="KW-0227">DNA damage</keyword>
<evidence type="ECO:0000259" key="9">
    <source>
        <dbReference type="Pfam" id="PF11967"/>
    </source>
</evidence>
<evidence type="ECO:0000313" key="10">
    <source>
        <dbReference type="EMBL" id="NMP29962.1"/>
    </source>
</evidence>
<name>A0A7Y0L8X1_9GAMM</name>
<dbReference type="GO" id="GO:0006310">
    <property type="term" value="P:DNA recombination"/>
    <property type="evidence" value="ECO:0007669"/>
    <property type="project" value="UniProtKB-UniRule"/>
</dbReference>